<accession>A0AAE0KV60</accession>
<gene>
    <name evidence="3" type="ORF">CYMTET_29188</name>
</gene>
<evidence type="ECO:0000256" key="1">
    <source>
        <dbReference type="SAM" id="MobiDB-lite"/>
    </source>
</evidence>
<keyword evidence="2" id="KW-1133">Transmembrane helix</keyword>
<protein>
    <submittedName>
        <fullName evidence="3">Uncharacterized protein</fullName>
    </submittedName>
</protein>
<evidence type="ECO:0000313" key="4">
    <source>
        <dbReference type="Proteomes" id="UP001190700"/>
    </source>
</evidence>
<sequence>MSRSAPFYPSALMRATSANYVARTRRRDSASHSPNNYFGTLRTRLSPRKRPPWDQLQLGEPRFASYKASRNVSVCPLPTPRRMQCARVLAQRQQGGAPAKSRGLRPFKEFSQKLSRAINIPPQPLELAITAGTGIVFGSVLLTLVLPTVITALSITAFAFPLVLTVLGIVALTGVVVGGFMLPLTVGRPFIPWLLLG</sequence>
<organism evidence="3 4">
    <name type="scientific">Cymbomonas tetramitiformis</name>
    <dbReference type="NCBI Taxonomy" id="36881"/>
    <lineage>
        <taxon>Eukaryota</taxon>
        <taxon>Viridiplantae</taxon>
        <taxon>Chlorophyta</taxon>
        <taxon>Pyramimonadophyceae</taxon>
        <taxon>Pyramimonadales</taxon>
        <taxon>Pyramimonadaceae</taxon>
        <taxon>Cymbomonas</taxon>
    </lineage>
</organism>
<dbReference type="Proteomes" id="UP001190700">
    <property type="component" value="Unassembled WGS sequence"/>
</dbReference>
<evidence type="ECO:0000313" key="3">
    <source>
        <dbReference type="EMBL" id="KAK3261933.1"/>
    </source>
</evidence>
<name>A0AAE0KV60_9CHLO</name>
<feature type="region of interest" description="Disordered" evidence="1">
    <location>
        <begin position="23"/>
        <end position="53"/>
    </location>
</feature>
<proteinExistence type="predicted"/>
<comment type="caution">
    <text evidence="3">The sequence shown here is derived from an EMBL/GenBank/DDBJ whole genome shotgun (WGS) entry which is preliminary data.</text>
</comment>
<feature type="transmembrane region" description="Helical" evidence="2">
    <location>
        <begin position="158"/>
        <end position="182"/>
    </location>
</feature>
<evidence type="ECO:0000256" key="2">
    <source>
        <dbReference type="SAM" id="Phobius"/>
    </source>
</evidence>
<feature type="transmembrane region" description="Helical" evidence="2">
    <location>
        <begin position="125"/>
        <end position="146"/>
    </location>
</feature>
<dbReference type="EMBL" id="LGRX02016551">
    <property type="protein sequence ID" value="KAK3261933.1"/>
    <property type="molecule type" value="Genomic_DNA"/>
</dbReference>
<keyword evidence="2" id="KW-0812">Transmembrane</keyword>
<keyword evidence="4" id="KW-1185">Reference proteome</keyword>
<dbReference type="AlphaFoldDB" id="A0AAE0KV60"/>
<keyword evidence="2" id="KW-0472">Membrane</keyword>
<reference evidence="3 4" key="1">
    <citation type="journal article" date="2015" name="Genome Biol. Evol.">
        <title>Comparative Genomics of a Bacterivorous Green Alga Reveals Evolutionary Causalities and Consequences of Phago-Mixotrophic Mode of Nutrition.</title>
        <authorList>
            <person name="Burns J.A."/>
            <person name="Paasch A."/>
            <person name="Narechania A."/>
            <person name="Kim E."/>
        </authorList>
    </citation>
    <scope>NUCLEOTIDE SEQUENCE [LARGE SCALE GENOMIC DNA]</scope>
    <source>
        <strain evidence="3 4">PLY_AMNH</strain>
    </source>
</reference>